<protein>
    <submittedName>
        <fullName evidence="2">IS91 family transposase ISVsa3</fullName>
    </submittedName>
</protein>
<geneLocation type="plasmid" evidence="2">
    <name>unnamed</name>
</geneLocation>
<evidence type="ECO:0000313" key="2">
    <source>
        <dbReference type="EMBL" id="AZM66984.1"/>
    </source>
</evidence>
<dbReference type="AlphaFoldDB" id="A0A3S8XB26"/>
<feature type="region of interest" description="Disordered" evidence="1">
    <location>
        <begin position="39"/>
        <end position="73"/>
    </location>
</feature>
<organism evidence="2">
    <name type="scientific">Salmonella derby</name>
    <dbReference type="NCBI Taxonomy" id="28144"/>
    <lineage>
        <taxon>Bacteria</taxon>
        <taxon>Pseudomonadati</taxon>
        <taxon>Pseudomonadota</taxon>
        <taxon>Gammaproteobacteria</taxon>
        <taxon>Enterobacterales</taxon>
        <taxon>Enterobacteriaceae</taxon>
        <taxon>Salmonella</taxon>
    </lineage>
</organism>
<evidence type="ECO:0000256" key="1">
    <source>
        <dbReference type="SAM" id="MobiDB-lite"/>
    </source>
</evidence>
<keyword evidence="2" id="KW-0614">Plasmid</keyword>
<dbReference type="EMBL" id="MK191836">
    <property type="protein sequence ID" value="AZM66984.1"/>
    <property type="molecule type" value="Genomic_DNA"/>
</dbReference>
<accession>A0A3S8XB26</accession>
<proteinExistence type="predicted"/>
<name>A0A3S8XB26_SALDE</name>
<sequence length="139" mass="15036">MDEQWGYVGAMAALVPPPRAHLTRFHGVFAPNAALRAQLTPSGRGRRHDAAVEPADASANDAPRSPEEKRRSMSWAQRLKRVFSIDVTACVHCGGTVRIVASIEEPAAIRAILGHFVKQGAREEAHYRPAARAPPVQAA</sequence>
<reference evidence="2" key="1">
    <citation type="submission" date="2018-11" db="EMBL/GenBank/DDBJ databases">
        <authorList>
            <person name="Elnekave E."/>
            <person name="Hong S.L."/>
            <person name="Lim S."/>
            <person name="Hayer S.S."/>
            <person name="Boxrud D."/>
            <person name="Taylor A.J."/>
            <person name="Lappi V."/>
            <person name="Noyes N."/>
            <person name="Johnson T.J."/>
            <person name="Rovira A."/>
            <person name="Davies P."/>
            <person name="Perez A."/>
            <person name="Alvarez J."/>
        </authorList>
    </citation>
    <scope>NUCLEOTIDE SEQUENCE</scope>
    <source>
        <strain evidence="2">75</strain>
        <plasmid evidence="2">unnamed</plasmid>
    </source>
</reference>